<name>A0ABR8XVD8_9BACL</name>
<reference evidence="1 2" key="1">
    <citation type="submission" date="2020-08" db="EMBL/GenBank/DDBJ databases">
        <title>A Genomic Blueprint of the Chicken Gut Microbiome.</title>
        <authorList>
            <person name="Gilroy R."/>
            <person name="Ravi A."/>
            <person name="Getino M."/>
            <person name="Pursley I."/>
            <person name="Horton D.L."/>
            <person name="Alikhan N.-F."/>
            <person name="Baker D."/>
            <person name="Gharbi K."/>
            <person name="Hall N."/>
            <person name="Watson M."/>
            <person name="Adriaenssens E.M."/>
            <person name="Foster-Nyarko E."/>
            <person name="Jarju S."/>
            <person name="Secka A."/>
            <person name="Antonio M."/>
            <person name="Oren A."/>
            <person name="Chaudhuri R."/>
            <person name="La Ragione R.M."/>
            <person name="Hildebrand F."/>
            <person name="Pallen M.J."/>
        </authorList>
    </citation>
    <scope>NUCLEOTIDE SEQUENCE [LARGE SCALE GENOMIC DNA]</scope>
    <source>
        <strain evidence="1 2">A46</strain>
    </source>
</reference>
<dbReference type="Proteomes" id="UP000619101">
    <property type="component" value="Unassembled WGS sequence"/>
</dbReference>
<proteinExistence type="predicted"/>
<evidence type="ECO:0000313" key="2">
    <source>
        <dbReference type="Proteomes" id="UP000619101"/>
    </source>
</evidence>
<protein>
    <submittedName>
        <fullName evidence="1">Phosphoglycerate mutase</fullName>
    </submittedName>
</protein>
<gene>
    <name evidence="1" type="ORF">H9635_03530</name>
</gene>
<accession>A0ABR8XVD8</accession>
<keyword evidence="2" id="KW-1185">Reference proteome</keyword>
<organism evidence="1 2">
    <name type="scientific">Solibacillus faecavium</name>
    <dbReference type="NCBI Taxonomy" id="2762221"/>
    <lineage>
        <taxon>Bacteria</taxon>
        <taxon>Bacillati</taxon>
        <taxon>Bacillota</taxon>
        <taxon>Bacilli</taxon>
        <taxon>Bacillales</taxon>
        <taxon>Caryophanaceae</taxon>
        <taxon>Solibacillus</taxon>
    </lineage>
</organism>
<dbReference type="EMBL" id="JACSPZ010000002">
    <property type="protein sequence ID" value="MBD8035799.1"/>
    <property type="molecule type" value="Genomic_DNA"/>
</dbReference>
<evidence type="ECO:0000313" key="1">
    <source>
        <dbReference type="EMBL" id="MBD8035799.1"/>
    </source>
</evidence>
<dbReference type="RefSeq" id="WP_191698778.1">
    <property type="nucleotide sequence ID" value="NZ_JACSPZ010000002.1"/>
</dbReference>
<comment type="caution">
    <text evidence="1">The sequence shown here is derived from an EMBL/GenBank/DDBJ whole genome shotgun (WGS) entry which is preliminary data.</text>
</comment>
<sequence>MDGLDTSKEAIKMDLALIKSCLRLINQTMILNIQRGENFTASENEEIHMLISKIEKDLNKIKKNIDYDPNCIAKR</sequence>